<reference evidence="5 6" key="1">
    <citation type="submission" date="2018-05" db="EMBL/GenBank/DDBJ databases">
        <authorList>
            <person name="Goeker M."/>
            <person name="Huntemann M."/>
            <person name="Clum A."/>
            <person name="Pillay M."/>
            <person name="Palaniappan K."/>
            <person name="Varghese N."/>
            <person name="Mikhailova N."/>
            <person name="Stamatis D."/>
            <person name="Reddy T."/>
            <person name="Daum C."/>
            <person name="Shapiro N."/>
            <person name="Ivanova N."/>
            <person name="Kyrpides N."/>
            <person name="Woyke T."/>
        </authorList>
    </citation>
    <scope>NUCLEOTIDE SEQUENCE [LARGE SCALE GENOMIC DNA]</scope>
    <source>
        <strain evidence="5 6">DSM 26524</strain>
    </source>
</reference>
<dbReference type="PANTHER" id="PTHR10357">
    <property type="entry name" value="ALPHA-AMYLASE FAMILY MEMBER"/>
    <property type="match status" value="1"/>
</dbReference>
<name>A0AB73T473_9FIRM</name>
<comment type="caution">
    <text evidence="5">The sequence shown here is derived from an EMBL/GenBank/DDBJ whole genome shotgun (WGS) entry which is preliminary data.</text>
</comment>
<evidence type="ECO:0000313" key="6">
    <source>
        <dbReference type="Proteomes" id="UP000245412"/>
    </source>
</evidence>
<evidence type="ECO:0000259" key="4">
    <source>
        <dbReference type="SMART" id="SM00642"/>
    </source>
</evidence>
<dbReference type="Proteomes" id="UP000245412">
    <property type="component" value="Unassembled WGS sequence"/>
</dbReference>
<dbReference type="SUPFAM" id="SSF51445">
    <property type="entry name" value="(Trans)glycosidases"/>
    <property type="match status" value="1"/>
</dbReference>
<evidence type="ECO:0000256" key="1">
    <source>
        <dbReference type="ARBA" id="ARBA00008061"/>
    </source>
</evidence>
<organism evidence="5 6">
    <name type="scientific">Murimonas intestini</name>
    <dbReference type="NCBI Taxonomy" id="1337051"/>
    <lineage>
        <taxon>Bacteria</taxon>
        <taxon>Bacillati</taxon>
        <taxon>Bacillota</taxon>
        <taxon>Clostridia</taxon>
        <taxon>Lachnospirales</taxon>
        <taxon>Lachnospiraceae</taxon>
        <taxon>Murimonas</taxon>
    </lineage>
</organism>
<dbReference type="PANTHER" id="PTHR10357:SF179">
    <property type="entry name" value="NEUTRAL AND BASIC AMINO ACID TRANSPORT PROTEIN RBAT"/>
    <property type="match status" value="1"/>
</dbReference>
<dbReference type="EMBL" id="QGGY01000006">
    <property type="protein sequence ID" value="PWJ75648.1"/>
    <property type="molecule type" value="Genomic_DNA"/>
</dbReference>
<dbReference type="Gene3D" id="3.90.400.10">
    <property type="entry name" value="Oligo-1,6-glucosidase, Domain 2"/>
    <property type="match status" value="1"/>
</dbReference>
<dbReference type="Gene3D" id="2.60.40.1180">
    <property type="entry name" value="Golgi alpha-mannosidase II"/>
    <property type="match status" value="1"/>
</dbReference>
<dbReference type="GO" id="GO:0004556">
    <property type="term" value="F:alpha-amylase activity"/>
    <property type="evidence" value="ECO:0007669"/>
    <property type="project" value="TreeGrafter"/>
</dbReference>
<evidence type="ECO:0000313" key="5">
    <source>
        <dbReference type="EMBL" id="PWJ75648.1"/>
    </source>
</evidence>
<dbReference type="SMART" id="SM00642">
    <property type="entry name" value="Aamy"/>
    <property type="match status" value="1"/>
</dbReference>
<dbReference type="InterPro" id="IPR006047">
    <property type="entry name" value="GH13_cat_dom"/>
</dbReference>
<dbReference type="Gene3D" id="3.20.20.80">
    <property type="entry name" value="Glycosidases"/>
    <property type="match status" value="1"/>
</dbReference>
<protein>
    <submittedName>
        <fullName evidence="5">Oligo-1,6-glucosidase</fullName>
    </submittedName>
</protein>
<keyword evidence="3" id="KW-0326">Glycosidase</keyword>
<dbReference type="Pfam" id="PF00128">
    <property type="entry name" value="Alpha-amylase"/>
    <property type="match status" value="1"/>
</dbReference>
<proteinExistence type="inferred from homology"/>
<evidence type="ECO:0000256" key="2">
    <source>
        <dbReference type="ARBA" id="ARBA00022801"/>
    </source>
</evidence>
<accession>A0AB73T473</accession>
<dbReference type="GO" id="GO:0009313">
    <property type="term" value="P:oligosaccharide catabolic process"/>
    <property type="evidence" value="ECO:0007669"/>
    <property type="project" value="TreeGrafter"/>
</dbReference>
<gene>
    <name evidence="5" type="ORF">C7383_106218</name>
</gene>
<evidence type="ECO:0000256" key="3">
    <source>
        <dbReference type="ARBA" id="ARBA00023295"/>
    </source>
</evidence>
<dbReference type="AlphaFoldDB" id="A0AB73T473"/>
<dbReference type="InterPro" id="IPR017853">
    <property type="entry name" value="GH"/>
</dbReference>
<keyword evidence="2" id="KW-0378">Hydrolase</keyword>
<dbReference type="InterPro" id="IPR013780">
    <property type="entry name" value="Glyco_hydro_b"/>
</dbReference>
<dbReference type="RefSeq" id="WP_257497639.1">
    <property type="nucleotide sequence ID" value="NZ_JANKBI010000004.1"/>
</dbReference>
<dbReference type="FunFam" id="3.90.400.10:FF:000002">
    <property type="entry name" value="Sucrose isomerase"/>
    <property type="match status" value="1"/>
</dbReference>
<feature type="domain" description="Glycosyl hydrolase family 13 catalytic" evidence="4">
    <location>
        <begin position="14"/>
        <end position="419"/>
    </location>
</feature>
<dbReference type="CDD" id="cd11333">
    <property type="entry name" value="AmyAc_SI_OligoGlu_DGase"/>
    <property type="match status" value="1"/>
</dbReference>
<sequence length="572" mass="65773">MMEKEWWKKAVVYQIYPKSFRDADGDGSGDIKGITERLDYLKWLGADVLWVCPVYCSPMDDNGYDISDYYHIDPCFGTDEDMDELIREADRRGMKILMDLVVNHTSDEHEWFKRALEDPEGEYAGYYIFRDGRDGGPPDNLRSYFGGSAWEPVGDGSRYYFHAFGKKQPDLNWENEKVRDEIINMVNYWLDKGLGGFRVDAIGNLKKNLDISRYQPDGEDGLSYAGTYILNQPGIEKYLAELRDRAFKPHNSMTVAEVSVSDDELEEFIGKDGFFSMVFDFSYADIDIPKTGEWYLDTGWTTADLRENIFHSQLETQKCGWGALYLENHDQPRSVNKYLPPEDINDHSKKMLATLYMLLRGTPFIYQGQEIGMTNINMDSLADYDDIATADQYKRALEYGMTEDEAWNAVSRRSRDNSRTPMQWDNGKNAGFSSADNVWLKVNPNYEHINVNAESRDETSVLQYYRKLVSLRKEGRYADIITEGEFRPCESEGDTICYVREKDGRGLLVLNNFGKRQESVTAEKRFNKVVSASYGDRDGEGNVKGSGEGRRDRADAIEYVLRPYESLVLAED</sequence>
<comment type="similarity">
    <text evidence="1">Belongs to the glycosyl hydrolase 13 family.</text>
</comment>
<dbReference type="FunFam" id="3.20.20.80:FF:000064">
    <property type="entry name" value="Oligo-1,6-glucosidase"/>
    <property type="match status" value="1"/>
</dbReference>
<keyword evidence="6" id="KW-1185">Reference proteome</keyword>
<dbReference type="InterPro" id="IPR045857">
    <property type="entry name" value="O16G_dom_2"/>
</dbReference>